<dbReference type="PANTHER" id="PTHR38460">
    <property type="entry name" value="TAUTOMERASE YOLI-RELATED"/>
    <property type="match status" value="1"/>
</dbReference>
<dbReference type="AlphaFoldDB" id="A0A4U3MBF2"/>
<dbReference type="EMBL" id="SZQA01000020">
    <property type="protein sequence ID" value="TKK86528.1"/>
    <property type="molecule type" value="Genomic_DNA"/>
</dbReference>
<comment type="caution">
    <text evidence="1">The sequence shown here is derived from an EMBL/GenBank/DDBJ whole genome shotgun (WGS) entry which is preliminary data.</text>
</comment>
<gene>
    <name evidence="1" type="ORF">FDA94_20665</name>
</gene>
<dbReference type="Proteomes" id="UP000308705">
    <property type="component" value="Unassembled WGS sequence"/>
</dbReference>
<dbReference type="PANTHER" id="PTHR38460:SF1">
    <property type="entry name" value="TAUTOMERASE YOLI-RELATED"/>
    <property type="match status" value="1"/>
</dbReference>
<evidence type="ECO:0000313" key="2">
    <source>
        <dbReference type="Proteomes" id="UP000308705"/>
    </source>
</evidence>
<reference evidence="1 2" key="1">
    <citation type="submission" date="2019-04" db="EMBL/GenBank/DDBJ databases">
        <title>Herbidospora sp. NEAU-GS14.nov., a novel actinomycete isolated from soil.</title>
        <authorList>
            <person name="Han L."/>
        </authorList>
    </citation>
    <scope>NUCLEOTIDE SEQUENCE [LARGE SCALE GENOMIC DNA]</scope>
    <source>
        <strain evidence="1 2">NEAU-GS14</strain>
    </source>
</reference>
<sequence length="138" mass="15385">MLGVSDNSRNFLSKESPVPLVQIDLDRSLAERLGPQISEGVHQALVDGLGMDPTDKFQIFRTHAPGELVADPGYNGVDRRDLISIQIQMVHMYDVTTKWATFDLIAKNLADLGIRNDDLLISVVENGFEDWYAGKSRN</sequence>
<accession>A0A4U3MBF2</accession>
<dbReference type="Gene3D" id="3.30.429.10">
    <property type="entry name" value="Macrophage Migration Inhibitory Factor"/>
    <property type="match status" value="1"/>
</dbReference>
<organism evidence="1 2">
    <name type="scientific">Herbidospora galbida</name>
    <dbReference type="NCBI Taxonomy" id="2575442"/>
    <lineage>
        <taxon>Bacteria</taxon>
        <taxon>Bacillati</taxon>
        <taxon>Actinomycetota</taxon>
        <taxon>Actinomycetes</taxon>
        <taxon>Streptosporangiales</taxon>
        <taxon>Streptosporangiaceae</taxon>
        <taxon>Herbidospora</taxon>
    </lineage>
</organism>
<dbReference type="Pfam" id="PF14552">
    <property type="entry name" value="Tautomerase_2"/>
    <property type="match status" value="1"/>
</dbReference>
<evidence type="ECO:0000313" key="1">
    <source>
        <dbReference type="EMBL" id="TKK86528.1"/>
    </source>
</evidence>
<name>A0A4U3MBF2_9ACTN</name>
<proteinExistence type="predicted"/>
<protein>
    <submittedName>
        <fullName evidence="1">Tautomerase family protein</fullName>
    </submittedName>
</protein>
<dbReference type="OrthoDB" id="9804765at2"/>
<keyword evidence="2" id="KW-1185">Reference proteome</keyword>
<dbReference type="InterPro" id="IPR037479">
    <property type="entry name" value="Tauto_MSAD"/>
</dbReference>
<dbReference type="InterPro" id="IPR014347">
    <property type="entry name" value="Tautomerase/MIF_sf"/>
</dbReference>
<dbReference type="SUPFAM" id="SSF55331">
    <property type="entry name" value="Tautomerase/MIF"/>
    <property type="match status" value="1"/>
</dbReference>